<keyword evidence="1" id="KW-1133">Transmembrane helix</keyword>
<reference evidence="2 3" key="1">
    <citation type="submission" date="2019-07" db="EMBL/GenBank/DDBJ databases">
        <title>Whole genome shotgun sequence of Aliivibrio fischeri NBRC 101058.</title>
        <authorList>
            <person name="Hosoyama A."/>
            <person name="Uohara A."/>
            <person name="Ohji S."/>
            <person name="Ichikawa N."/>
        </authorList>
    </citation>
    <scope>NUCLEOTIDE SEQUENCE [LARGE SCALE GENOMIC DNA]</scope>
    <source>
        <strain evidence="2 3">NBRC 101058</strain>
    </source>
</reference>
<sequence length="95" mass="10805">MTKSQKKWFKCWESKQRKGFVHYIIIQTLMIGGGVIFGKLIGVALFTNQSQWGAFFASLPMMVVTILVVGISFNSLAWCVGERRYKNLINQQGKT</sequence>
<feature type="transmembrane region" description="Helical" evidence="1">
    <location>
        <begin position="52"/>
        <end position="80"/>
    </location>
</feature>
<evidence type="ECO:0000313" key="2">
    <source>
        <dbReference type="EMBL" id="GEK16215.1"/>
    </source>
</evidence>
<keyword evidence="1" id="KW-0472">Membrane</keyword>
<keyword evidence="1" id="KW-0812">Transmembrane</keyword>
<dbReference type="EMBL" id="BJTZ01000104">
    <property type="protein sequence ID" value="GEK16215.1"/>
    <property type="molecule type" value="Genomic_DNA"/>
</dbReference>
<dbReference type="Proteomes" id="UP000321787">
    <property type="component" value="Unassembled WGS sequence"/>
</dbReference>
<dbReference type="RefSeq" id="WP_146867003.1">
    <property type="nucleotide sequence ID" value="NZ_BJTZ01000104.1"/>
</dbReference>
<gene>
    <name evidence="2" type="ORF">AFI02nite_42510</name>
</gene>
<proteinExistence type="predicted"/>
<organism evidence="2 3">
    <name type="scientific">Aliivibrio fischeri</name>
    <name type="common">Vibrio fischeri</name>
    <dbReference type="NCBI Taxonomy" id="668"/>
    <lineage>
        <taxon>Bacteria</taxon>
        <taxon>Pseudomonadati</taxon>
        <taxon>Pseudomonadota</taxon>
        <taxon>Gammaproteobacteria</taxon>
        <taxon>Vibrionales</taxon>
        <taxon>Vibrionaceae</taxon>
        <taxon>Aliivibrio</taxon>
    </lineage>
</organism>
<accession>A0A510UTR6</accession>
<name>A0A510UTR6_ALIFS</name>
<comment type="caution">
    <text evidence="2">The sequence shown here is derived from an EMBL/GenBank/DDBJ whole genome shotgun (WGS) entry which is preliminary data.</text>
</comment>
<evidence type="ECO:0000313" key="3">
    <source>
        <dbReference type="Proteomes" id="UP000321787"/>
    </source>
</evidence>
<dbReference type="AlphaFoldDB" id="A0A510UTR6"/>
<protein>
    <submittedName>
        <fullName evidence="2">Uncharacterized protein</fullName>
    </submittedName>
</protein>
<evidence type="ECO:0000256" key="1">
    <source>
        <dbReference type="SAM" id="Phobius"/>
    </source>
</evidence>
<feature type="transmembrane region" description="Helical" evidence="1">
    <location>
        <begin position="20"/>
        <end position="46"/>
    </location>
</feature>